<feature type="domain" description="AprE-like beta-barrel" evidence="11">
    <location>
        <begin position="331"/>
        <end position="416"/>
    </location>
</feature>
<gene>
    <name evidence="12" type="ORF">CTM89_02070</name>
</gene>
<evidence type="ECO:0000313" key="12">
    <source>
        <dbReference type="EMBL" id="PSV93226.1"/>
    </source>
</evidence>
<proteinExistence type="inferred from homology"/>
<evidence type="ECO:0000256" key="6">
    <source>
        <dbReference type="ARBA" id="ARBA00022692"/>
    </source>
</evidence>
<organism evidence="12 13">
    <name type="scientific">Photobacterium leiognathi</name>
    <dbReference type="NCBI Taxonomy" id="553611"/>
    <lineage>
        <taxon>Bacteria</taxon>
        <taxon>Pseudomonadati</taxon>
        <taxon>Pseudomonadota</taxon>
        <taxon>Gammaproteobacteria</taxon>
        <taxon>Vibrionales</taxon>
        <taxon>Vibrionaceae</taxon>
        <taxon>Photobacterium</taxon>
    </lineage>
</organism>
<comment type="similarity">
    <text evidence="2 9">Belongs to the membrane fusion protein (MFP) (TC 8.A.1) family.</text>
</comment>
<dbReference type="Proteomes" id="UP000240410">
    <property type="component" value="Unassembled WGS sequence"/>
</dbReference>
<keyword evidence="4 9" id="KW-1003">Cell membrane</keyword>
<dbReference type="Gene3D" id="1.10.287.470">
    <property type="entry name" value="Helix hairpin bin"/>
    <property type="match status" value="1"/>
</dbReference>
<dbReference type="Gene3D" id="2.40.50.100">
    <property type="match status" value="2"/>
</dbReference>
<comment type="caution">
    <text evidence="12">The sequence shown here is derived from an EMBL/GenBank/DDBJ whole genome shotgun (WGS) entry which is preliminary data.</text>
</comment>
<dbReference type="PANTHER" id="PTHR30386:SF26">
    <property type="entry name" value="TRANSPORT PROTEIN COMB"/>
    <property type="match status" value="1"/>
</dbReference>
<keyword evidence="7" id="KW-1133">Transmembrane helix</keyword>
<feature type="coiled-coil region" evidence="10">
    <location>
        <begin position="262"/>
        <end position="289"/>
    </location>
</feature>
<evidence type="ECO:0000256" key="7">
    <source>
        <dbReference type="ARBA" id="ARBA00022989"/>
    </source>
</evidence>
<dbReference type="SUPFAM" id="SSF111369">
    <property type="entry name" value="HlyD-like secretion proteins"/>
    <property type="match status" value="2"/>
</dbReference>
<evidence type="ECO:0000259" key="11">
    <source>
        <dbReference type="Pfam" id="PF26002"/>
    </source>
</evidence>
<sequence length="439" mass="49133">MSSNLKWANQKHAYRSRKIVWLCSLLVIAIITWAAYSKLEEVVVGDGKVVPTQAIQKIQSLEGGIIEQVLVSPGEQVKQGQTLLILDDTRFRTAFQESDEHFRTLQAQIKRLKAELETVKVNTREKDWEKQITINHQALDFDDLNKRAQLNAKANYNERISQIESQLEEAQLTIEQQTEALRDAKSNTATLNSSLRLVNKEARMLEGAVKRGAVAEVELIQTRRDQVKIRGEIASSKVAQQKASAALREAIVMRRNLALEFRTSVQAQLNEATNQFAQLEDSQEGLADQLKRTEITAPMDGTIKDILVRSLGGVVKPGEPIMELVPNDSKLIVEARISPQDIAFVSKGLEATIKFTAYDFVVYGGRKGTVTYVSADALQTEDGTAYYRAHIQLHDDPDTRLQVIPGMQAMVDILTGEKTVLSYWLKPLLRAKASALREP</sequence>
<keyword evidence="3 9" id="KW-0813">Transport</keyword>
<reference evidence="12 13" key="1">
    <citation type="submission" date="2018-03" db="EMBL/GenBank/DDBJ databases">
        <title>Whole genome sequencing of Histamine producing bacteria.</title>
        <authorList>
            <person name="Butler K."/>
        </authorList>
    </citation>
    <scope>NUCLEOTIDE SEQUENCE [LARGE SCALE GENOMIC DNA]</scope>
    <source>
        <strain evidence="12 13">ATCC 33979</strain>
    </source>
</reference>
<evidence type="ECO:0000256" key="4">
    <source>
        <dbReference type="ARBA" id="ARBA00022475"/>
    </source>
</evidence>
<keyword evidence="6" id="KW-0812">Transmembrane</keyword>
<feature type="coiled-coil region" evidence="10">
    <location>
        <begin position="95"/>
        <end position="122"/>
    </location>
</feature>
<dbReference type="Gene3D" id="2.40.30.170">
    <property type="match status" value="1"/>
</dbReference>
<dbReference type="PRINTS" id="PR01490">
    <property type="entry name" value="RTXTOXIND"/>
</dbReference>
<evidence type="ECO:0000256" key="2">
    <source>
        <dbReference type="ARBA" id="ARBA00009477"/>
    </source>
</evidence>
<feature type="coiled-coil region" evidence="10">
    <location>
        <begin position="146"/>
        <end position="187"/>
    </location>
</feature>
<protein>
    <recommendedName>
        <fullName evidence="9">Membrane fusion protein (MFP) family protein</fullName>
    </recommendedName>
</protein>
<dbReference type="GO" id="GO:0015031">
    <property type="term" value="P:protein transport"/>
    <property type="evidence" value="ECO:0007669"/>
    <property type="project" value="InterPro"/>
</dbReference>
<dbReference type="AlphaFoldDB" id="A0A2T3MGM9"/>
<dbReference type="NCBIfam" id="TIGR01843">
    <property type="entry name" value="type_I_hlyD"/>
    <property type="match status" value="1"/>
</dbReference>
<dbReference type="EMBL" id="PYOJ01000002">
    <property type="protein sequence ID" value="PSV93226.1"/>
    <property type="molecule type" value="Genomic_DNA"/>
</dbReference>
<evidence type="ECO:0000256" key="5">
    <source>
        <dbReference type="ARBA" id="ARBA00022519"/>
    </source>
</evidence>
<dbReference type="OrthoDB" id="9775513at2"/>
<evidence type="ECO:0000256" key="10">
    <source>
        <dbReference type="SAM" id="Coils"/>
    </source>
</evidence>
<dbReference type="InterPro" id="IPR010129">
    <property type="entry name" value="T1SS_HlyD"/>
</dbReference>
<accession>A0A2T3MGM9</accession>
<dbReference type="InterPro" id="IPR058982">
    <property type="entry name" value="Beta-barrel_AprE"/>
</dbReference>
<evidence type="ECO:0000256" key="8">
    <source>
        <dbReference type="ARBA" id="ARBA00023136"/>
    </source>
</evidence>
<dbReference type="GO" id="GO:0005886">
    <property type="term" value="C:plasma membrane"/>
    <property type="evidence" value="ECO:0007669"/>
    <property type="project" value="UniProtKB-SubCell"/>
</dbReference>
<evidence type="ECO:0000256" key="3">
    <source>
        <dbReference type="ARBA" id="ARBA00022448"/>
    </source>
</evidence>
<dbReference type="PANTHER" id="PTHR30386">
    <property type="entry name" value="MEMBRANE FUSION SUBUNIT OF EMRAB-TOLC MULTIDRUG EFFLUX PUMP"/>
    <property type="match status" value="1"/>
</dbReference>
<evidence type="ECO:0000256" key="9">
    <source>
        <dbReference type="RuleBase" id="RU365093"/>
    </source>
</evidence>
<name>A0A2T3MGM9_PHOLE</name>
<keyword evidence="5 9" id="KW-0997">Cell inner membrane</keyword>
<dbReference type="RefSeq" id="WP_045068950.1">
    <property type="nucleotide sequence ID" value="NZ_JZSL01000008.1"/>
</dbReference>
<evidence type="ECO:0000313" key="13">
    <source>
        <dbReference type="Proteomes" id="UP000240410"/>
    </source>
</evidence>
<comment type="subcellular location">
    <subcellularLocation>
        <location evidence="1 9">Cell inner membrane</location>
        <topology evidence="1 9">Single-pass membrane protein</topology>
    </subcellularLocation>
</comment>
<evidence type="ECO:0000256" key="1">
    <source>
        <dbReference type="ARBA" id="ARBA00004377"/>
    </source>
</evidence>
<dbReference type="Pfam" id="PF26002">
    <property type="entry name" value="Beta-barrel_AprE"/>
    <property type="match status" value="1"/>
</dbReference>
<dbReference type="InterPro" id="IPR050739">
    <property type="entry name" value="MFP"/>
</dbReference>
<keyword evidence="10" id="KW-0175">Coiled coil</keyword>
<dbReference type="STRING" id="553611.GCA_001557755_00276"/>
<keyword evidence="8" id="KW-0472">Membrane</keyword>